<dbReference type="GO" id="GO:0005829">
    <property type="term" value="C:cytosol"/>
    <property type="evidence" value="ECO:0007669"/>
    <property type="project" value="TreeGrafter"/>
</dbReference>
<evidence type="ECO:0000313" key="4">
    <source>
        <dbReference type="EMBL" id="GAH00422.1"/>
    </source>
</evidence>
<dbReference type="InterPro" id="IPR011611">
    <property type="entry name" value="PfkB_dom"/>
</dbReference>
<protein>
    <recommendedName>
        <fullName evidence="3">Carbohydrate kinase PfkB domain-containing protein</fullName>
    </recommendedName>
</protein>
<dbReference type="SUPFAM" id="SSF53613">
    <property type="entry name" value="Ribokinase-like"/>
    <property type="match status" value="1"/>
</dbReference>
<gene>
    <name evidence="4" type="ORF">S01H4_41596</name>
</gene>
<name>X1BZJ6_9ZZZZ</name>
<dbReference type="AlphaFoldDB" id="X1BZJ6"/>
<keyword evidence="2" id="KW-0418">Kinase</keyword>
<accession>X1BZJ6</accession>
<proteinExistence type="predicted"/>
<organism evidence="4">
    <name type="scientific">marine sediment metagenome</name>
    <dbReference type="NCBI Taxonomy" id="412755"/>
    <lineage>
        <taxon>unclassified sequences</taxon>
        <taxon>metagenomes</taxon>
        <taxon>ecological metagenomes</taxon>
    </lineage>
</organism>
<comment type="caution">
    <text evidence="4">The sequence shown here is derived from an EMBL/GenBank/DDBJ whole genome shotgun (WGS) entry which is preliminary data.</text>
</comment>
<dbReference type="Gene3D" id="3.40.1190.20">
    <property type="match status" value="1"/>
</dbReference>
<evidence type="ECO:0000256" key="1">
    <source>
        <dbReference type="ARBA" id="ARBA00022679"/>
    </source>
</evidence>
<dbReference type="PANTHER" id="PTHR10584">
    <property type="entry name" value="SUGAR KINASE"/>
    <property type="match status" value="1"/>
</dbReference>
<feature type="non-terminal residue" evidence="4">
    <location>
        <position position="1"/>
    </location>
</feature>
<sequence>YTKTSNVKKALRKLYKDYQPEVIVATLGKNGSITLINDQIKQIEIFDVKVKDTTGCGDVYHGAFLFGLLKKWQLLDIMTFATAVASIKCMHYGAKQGIPDFEKTINFLKEFGINMDKFI</sequence>
<dbReference type="EMBL" id="BART01022764">
    <property type="protein sequence ID" value="GAH00422.1"/>
    <property type="molecule type" value="Genomic_DNA"/>
</dbReference>
<dbReference type="GO" id="GO:0016301">
    <property type="term" value="F:kinase activity"/>
    <property type="evidence" value="ECO:0007669"/>
    <property type="project" value="UniProtKB-KW"/>
</dbReference>
<feature type="domain" description="Carbohydrate kinase PfkB" evidence="3">
    <location>
        <begin position="5"/>
        <end position="99"/>
    </location>
</feature>
<dbReference type="Pfam" id="PF00294">
    <property type="entry name" value="PfkB"/>
    <property type="match status" value="1"/>
</dbReference>
<evidence type="ECO:0000256" key="2">
    <source>
        <dbReference type="ARBA" id="ARBA00022777"/>
    </source>
</evidence>
<dbReference type="InterPro" id="IPR029056">
    <property type="entry name" value="Ribokinase-like"/>
</dbReference>
<reference evidence="4" key="1">
    <citation type="journal article" date="2014" name="Front. Microbiol.">
        <title>High frequency of phylogenetically diverse reductive dehalogenase-homologous genes in deep subseafloor sedimentary metagenomes.</title>
        <authorList>
            <person name="Kawai M."/>
            <person name="Futagami T."/>
            <person name="Toyoda A."/>
            <person name="Takaki Y."/>
            <person name="Nishi S."/>
            <person name="Hori S."/>
            <person name="Arai W."/>
            <person name="Tsubouchi T."/>
            <person name="Morono Y."/>
            <person name="Uchiyama I."/>
            <person name="Ito T."/>
            <person name="Fujiyama A."/>
            <person name="Inagaki F."/>
            <person name="Takami H."/>
        </authorList>
    </citation>
    <scope>NUCLEOTIDE SEQUENCE</scope>
    <source>
        <strain evidence="4">Expedition CK06-06</strain>
    </source>
</reference>
<evidence type="ECO:0000259" key="3">
    <source>
        <dbReference type="Pfam" id="PF00294"/>
    </source>
</evidence>
<dbReference type="PANTHER" id="PTHR10584:SF157">
    <property type="entry name" value="SULFOFRUCTOSE KINASE"/>
    <property type="match status" value="1"/>
</dbReference>
<keyword evidence="1" id="KW-0808">Transferase</keyword>